<sequence>MSSAASSSRLLQTLTTLTVTLPPLIYVRDNFYSLFLVQGSSMEPALYRGDVLLVRKADILPYRQWEHWTSAVPTSEEDGQNALKVIALDADSERPIGDTFTGYSYLCPPTIHKLGSVVVFRAPDAEKYPSGEYRVKRVVGLGGQTIRPAGNASGLKEVPVFGLWVEGDNQDETVATIGDDHDRSVDSRTYGPISKNLVIGVAERVVWPPSRWGLIPCITPPVPRAWWS</sequence>
<organism evidence="13 14">
    <name type="scientific">Cyclotella cryptica</name>
    <dbReference type="NCBI Taxonomy" id="29204"/>
    <lineage>
        <taxon>Eukaryota</taxon>
        <taxon>Sar</taxon>
        <taxon>Stramenopiles</taxon>
        <taxon>Ochrophyta</taxon>
        <taxon>Bacillariophyta</taxon>
        <taxon>Coscinodiscophyceae</taxon>
        <taxon>Thalassiosirophycidae</taxon>
        <taxon>Stephanodiscales</taxon>
        <taxon>Stephanodiscaceae</taxon>
        <taxon>Cyclotella</taxon>
    </lineage>
</organism>
<comment type="subcellular location">
    <subcellularLocation>
        <location evidence="1">Mitochondrion inner membrane</location>
        <topology evidence="1">Single-pass membrane protein</topology>
    </subcellularLocation>
</comment>
<keyword evidence="4" id="KW-0812">Transmembrane</keyword>
<dbReference type="Gene3D" id="2.10.109.10">
    <property type="entry name" value="Umud Fragment, subunit A"/>
    <property type="match status" value="1"/>
</dbReference>
<keyword evidence="9" id="KW-0472">Membrane</keyword>
<evidence type="ECO:0000256" key="11">
    <source>
        <dbReference type="RuleBase" id="RU362041"/>
    </source>
</evidence>
<dbReference type="InterPro" id="IPR019756">
    <property type="entry name" value="Pept_S26A_signal_pept_1_Ser-AS"/>
</dbReference>
<keyword evidence="8 11" id="KW-0496">Mitochondrion</keyword>
<name>A0ABD3R1D1_9STRA</name>
<dbReference type="InterPro" id="IPR037730">
    <property type="entry name" value="IMP2"/>
</dbReference>
<evidence type="ECO:0000256" key="4">
    <source>
        <dbReference type="ARBA" id="ARBA00022692"/>
    </source>
</evidence>
<evidence type="ECO:0000259" key="12">
    <source>
        <dbReference type="Pfam" id="PF10502"/>
    </source>
</evidence>
<dbReference type="InterPro" id="IPR000223">
    <property type="entry name" value="Pept_S26A_signal_pept_1"/>
</dbReference>
<dbReference type="PANTHER" id="PTHR46041">
    <property type="entry name" value="MITOCHONDRIAL INNER MEMBRANE PROTEASE SUBUNIT 2"/>
    <property type="match status" value="1"/>
</dbReference>
<evidence type="ECO:0000256" key="6">
    <source>
        <dbReference type="ARBA" id="ARBA00022801"/>
    </source>
</evidence>
<evidence type="ECO:0000256" key="10">
    <source>
        <dbReference type="PIRSR" id="PIRSR600223-1"/>
    </source>
</evidence>
<evidence type="ECO:0000256" key="2">
    <source>
        <dbReference type="ARBA" id="ARBA00007066"/>
    </source>
</evidence>
<feature type="active site" evidence="10">
    <location>
        <position position="41"/>
    </location>
</feature>
<evidence type="ECO:0000313" key="14">
    <source>
        <dbReference type="Proteomes" id="UP001516023"/>
    </source>
</evidence>
<dbReference type="EC" id="3.4.21.-" evidence="11"/>
<keyword evidence="7" id="KW-1133">Transmembrane helix</keyword>
<comment type="similarity">
    <text evidence="2">Belongs to the peptidase S26 family. IMP2 subfamily.</text>
</comment>
<dbReference type="GO" id="GO:0005743">
    <property type="term" value="C:mitochondrial inner membrane"/>
    <property type="evidence" value="ECO:0007669"/>
    <property type="project" value="UniProtKB-SubCell"/>
</dbReference>
<dbReference type="NCBIfam" id="TIGR02227">
    <property type="entry name" value="sigpep_I_bact"/>
    <property type="match status" value="1"/>
</dbReference>
<evidence type="ECO:0000256" key="9">
    <source>
        <dbReference type="ARBA" id="ARBA00023136"/>
    </source>
</evidence>
<dbReference type="InterPro" id="IPR036286">
    <property type="entry name" value="LexA/Signal_pep-like_sf"/>
</dbReference>
<keyword evidence="6 11" id="KW-0378">Hydrolase</keyword>
<dbReference type="PROSITE" id="PS00501">
    <property type="entry name" value="SPASE_I_1"/>
    <property type="match status" value="1"/>
</dbReference>
<dbReference type="Proteomes" id="UP001516023">
    <property type="component" value="Unassembled WGS sequence"/>
</dbReference>
<proteinExistence type="inferred from homology"/>
<evidence type="ECO:0000256" key="7">
    <source>
        <dbReference type="ARBA" id="ARBA00022989"/>
    </source>
</evidence>
<feature type="domain" description="Peptidase S26" evidence="12">
    <location>
        <begin position="14"/>
        <end position="148"/>
    </location>
</feature>
<keyword evidence="14" id="KW-1185">Reference proteome</keyword>
<dbReference type="AlphaFoldDB" id="A0ABD3R1D1"/>
<dbReference type="GO" id="GO:0008233">
    <property type="term" value="F:peptidase activity"/>
    <property type="evidence" value="ECO:0007669"/>
    <property type="project" value="UniProtKB-KW"/>
</dbReference>
<gene>
    <name evidence="13" type="ORF">HJC23_005825</name>
</gene>
<comment type="caution">
    <text evidence="13">The sequence shown here is derived from an EMBL/GenBank/DDBJ whole genome shotgun (WGS) entry which is preliminary data.</text>
</comment>
<evidence type="ECO:0000256" key="3">
    <source>
        <dbReference type="ARBA" id="ARBA00022670"/>
    </source>
</evidence>
<dbReference type="PANTHER" id="PTHR46041:SF2">
    <property type="entry name" value="MITOCHONDRIAL INNER MEMBRANE PROTEASE SUBUNIT 2"/>
    <property type="match status" value="1"/>
</dbReference>
<dbReference type="InterPro" id="IPR019533">
    <property type="entry name" value="Peptidase_S26"/>
</dbReference>
<keyword evidence="3 11" id="KW-0645">Protease</keyword>
<dbReference type="GO" id="GO:0006508">
    <property type="term" value="P:proteolysis"/>
    <property type="evidence" value="ECO:0007669"/>
    <property type="project" value="UniProtKB-KW"/>
</dbReference>
<protein>
    <recommendedName>
        <fullName evidence="11">Mitochondrial inner membrane protease subunit</fullName>
        <ecNumber evidence="11">3.4.21.-</ecNumber>
    </recommendedName>
</protein>
<dbReference type="CDD" id="cd06530">
    <property type="entry name" value="S26_SPase_I"/>
    <property type="match status" value="1"/>
</dbReference>
<evidence type="ECO:0000256" key="8">
    <source>
        <dbReference type="ARBA" id="ARBA00023128"/>
    </source>
</evidence>
<evidence type="ECO:0000313" key="13">
    <source>
        <dbReference type="EMBL" id="KAL3805581.1"/>
    </source>
</evidence>
<accession>A0ABD3R1D1</accession>
<evidence type="ECO:0000256" key="5">
    <source>
        <dbReference type="ARBA" id="ARBA00022792"/>
    </source>
</evidence>
<dbReference type="SUPFAM" id="SSF51306">
    <property type="entry name" value="LexA/Signal peptidase"/>
    <property type="match status" value="1"/>
</dbReference>
<feature type="active site" evidence="10">
    <location>
        <position position="136"/>
    </location>
</feature>
<dbReference type="EMBL" id="JABMIG020000002">
    <property type="protein sequence ID" value="KAL3805581.1"/>
    <property type="molecule type" value="Genomic_DNA"/>
</dbReference>
<dbReference type="Pfam" id="PF10502">
    <property type="entry name" value="Peptidase_S26"/>
    <property type="match status" value="1"/>
</dbReference>
<keyword evidence="5 11" id="KW-0999">Mitochondrion inner membrane</keyword>
<evidence type="ECO:0000256" key="1">
    <source>
        <dbReference type="ARBA" id="ARBA00004434"/>
    </source>
</evidence>
<dbReference type="PRINTS" id="PR00727">
    <property type="entry name" value="LEADERPTASE"/>
</dbReference>
<reference evidence="13 14" key="1">
    <citation type="journal article" date="2020" name="G3 (Bethesda)">
        <title>Improved Reference Genome for Cyclotella cryptica CCMP332, a Model for Cell Wall Morphogenesis, Salinity Adaptation, and Lipid Production in Diatoms (Bacillariophyta).</title>
        <authorList>
            <person name="Roberts W.R."/>
            <person name="Downey K.M."/>
            <person name="Ruck E.C."/>
            <person name="Traller J.C."/>
            <person name="Alverson A.J."/>
        </authorList>
    </citation>
    <scope>NUCLEOTIDE SEQUENCE [LARGE SCALE GENOMIC DNA]</scope>
    <source>
        <strain evidence="13 14">CCMP332</strain>
    </source>
</reference>